<reference evidence="1 2" key="1">
    <citation type="journal article" date="2024" name="G3 (Bethesda)">
        <title>Genome assembly of Hibiscus sabdariffa L. provides insights into metabolisms of medicinal natural products.</title>
        <authorList>
            <person name="Kim T."/>
        </authorList>
    </citation>
    <scope>NUCLEOTIDE SEQUENCE [LARGE SCALE GENOMIC DNA]</scope>
    <source>
        <strain evidence="1">TK-2024</strain>
        <tissue evidence="1">Old leaves</tissue>
    </source>
</reference>
<dbReference type="EMBL" id="JBBPBM010000055">
    <property type="protein sequence ID" value="KAK8517599.1"/>
    <property type="molecule type" value="Genomic_DNA"/>
</dbReference>
<keyword evidence="2" id="KW-1185">Reference proteome</keyword>
<gene>
    <name evidence="1" type="ORF">V6N12_016444</name>
</gene>
<evidence type="ECO:0000313" key="2">
    <source>
        <dbReference type="Proteomes" id="UP001472677"/>
    </source>
</evidence>
<organism evidence="1 2">
    <name type="scientific">Hibiscus sabdariffa</name>
    <name type="common">roselle</name>
    <dbReference type="NCBI Taxonomy" id="183260"/>
    <lineage>
        <taxon>Eukaryota</taxon>
        <taxon>Viridiplantae</taxon>
        <taxon>Streptophyta</taxon>
        <taxon>Embryophyta</taxon>
        <taxon>Tracheophyta</taxon>
        <taxon>Spermatophyta</taxon>
        <taxon>Magnoliopsida</taxon>
        <taxon>eudicotyledons</taxon>
        <taxon>Gunneridae</taxon>
        <taxon>Pentapetalae</taxon>
        <taxon>rosids</taxon>
        <taxon>malvids</taxon>
        <taxon>Malvales</taxon>
        <taxon>Malvaceae</taxon>
        <taxon>Malvoideae</taxon>
        <taxon>Hibiscus</taxon>
    </lineage>
</organism>
<sequence length="76" mass="8625">MTNAECMMHHFTNDSGCPLCVAPVEDLNHLLRSALMVWAVVVKRDRLHHFLNMDCHEPWLAWLLVSLASISLDLVG</sequence>
<name>A0ABR2CE22_9ROSI</name>
<protein>
    <submittedName>
        <fullName evidence="1">Uncharacterized protein</fullName>
    </submittedName>
</protein>
<dbReference type="Proteomes" id="UP001472677">
    <property type="component" value="Unassembled WGS sequence"/>
</dbReference>
<evidence type="ECO:0000313" key="1">
    <source>
        <dbReference type="EMBL" id="KAK8517599.1"/>
    </source>
</evidence>
<proteinExistence type="predicted"/>
<comment type="caution">
    <text evidence="1">The sequence shown here is derived from an EMBL/GenBank/DDBJ whole genome shotgun (WGS) entry which is preliminary data.</text>
</comment>
<accession>A0ABR2CE22</accession>